<reference evidence="2" key="1">
    <citation type="submission" date="2021-02" db="EMBL/GenBank/DDBJ databases">
        <authorList>
            <person name="Dougan E. K."/>
            <person name="Rhodes N."/>
            <person name="Thang M."/>
            <person name="Chan C."/>
        </authorList>
    </citation>
    <scope>NUCLEOTIDE SEQUENCE</scope>
</reference>
<protein>
    <recommendedName>
        <fullName evidence="4">J domain-containing protein</fullName>
    </recommendedName>
</protein>
<feature type="compositionally biased region" description="Low complexity" evidence="1">
    <location>
        <begin position="328"/>
        <end position="344"/>
    </location>
</feature>
<sequence length="430" mass="46071">TYSARSSGVDASADFDAATVDTGRHWQPGAEDHQAGFEVSSDLRYKMAERLKRGLHRRRHQEQQWQQRQVQKKLQINAEEEDEEGREAEGEQIDSEASRAGSPCSSGGDATWYSPRADYRWRPDLASAYAFCPEPKDGGAGAEGVFPGKVPAPGVPRTENNGTAFPSKVFPEPSGSRPERPNTEYAFCFGNGEQRTAPGDSGRPQSCGPGGRCPFTERPSGQSPAAPRPRPPQSPHGPSARPSSRNAHWWREPGPTAGPWQKPAAPPGTGPGPPSFQAPRKPAPGGGRGAVPPTGARAPPPTSGGGAPGSPAGGRPSRWGTSNWGSPTWGPSWASAAGGARATAPEPPKPPPPRQVAAEKAARSSPMELAAVASLEARLQELRFLPKEEQRRGSKELMVRWHPDKNPGKGEESTRIFQWFQNRKKELLGI</sequence>
<dbReference type="InterPro" id="IPR036869">
    <property type="entry name" value="J_dom_sf"/>
</dbReference>
<comment type="caution">
    <text evidence="2">The sequence shown here is derived from an EMBL/GenBank/DDBJ whole genome shotgun (WGS) entry which is preliminary data.</text>
</comment>
<gene>
    <name evidence="2" type="ORF">PGLA2088_LOCUS10721</name>
</gene>
<evidence type="ECO:0000313" key="2">
    <source>
        <dbReference type="EMBL" id="CAE8653987.1"/>
    </source>
</evidence>
<dbReference type="EMBL" id="CAJNNW010012093">
    <property type="protein sequence ID" value="CAE8653987.1"/>
    <property type="molecule type" value="Genomic_DNA"/>
</dbReference>
<name>A0A813IPH6_POLGL</name>
<feature type="compositionally biased region" description="Acidic residues" evidence="1">
    <location>
        <begin position="78"/>
        <end position="94"/>
    </location>
</feature>
<feature type="non-terminal residue" evidence="2">
    <location>
        <position position="1"/>
    </location>
</feature>
<feature type="region of interest" description="Disordered" evidence="1">
    <location>
        <begin position="54"/>
        <end position="116"/>
    </location>
</feature>
<dbReference type="Gene3D" id="1.10.287.110">
    <property type="entry name" value="DnaJ domain"/>
    <property type="match status" value="1"/>
</dbReference>
<feature type="compositionally biased region" description="Pro residues" evidence="1">
    <location>
        <begin position="345"/>
        <end position="354"/>
    </location>
</feature>
<dbReference type="Proteomes" id="UP000626109">
    <property type="component" value="Unassembled WGS sequence"/>
</dbReference>
<evidence type="ECO:0000313" key="3">
    <source>
        <dbReference type="Proteomes" id="UP000626109"/>
    </source>
</evidence>
<evidence type="ECO:0008006" key="4">
    <source>
        <dbReference type="Google" id="ProtNLM"/>
    </source>
</evidence>
<feature type="region of interest" description="Disordered" evidence="1">
    <location>
        <begin position="386"/>
        <end position="414"/>
    </location>
</feature>
<dbReference type="AlphaFoldDB" id="A0A813IPH6"/>
<feature type="compositionally biased region" description="Pro residues" evidence="1">
    <location>
        <begin position="226"/>
        <end position="235"/>
    </location>
</feature>
<evidence type="ECO:0000256" key="1">
    <source>
        <dbReference type="SAM" id="MobiDB-lite"/>
    </source>
</evidence>
<feature type="compositionally biased region" description="Gly residues" evidence="1">
    <location>
        <begin position="303"/>
        <end position="312"/>
    </location>
</feature>
<proteinExistence type="predicted"/>
<feature type="region of interest" description="Disordered" evidence="1">
    <location>
        <begin position="130"/>
        <end position="367"/>
    </location>
</feature>
<accession>A0A813IPH6</accession>
<feature type="compositionally biased region" description="Pro residues" evidence="1">
    <location>
        <begin position="264"/>
        <end position="276"/>
    </location>
</feature>
<organism evidence="2 3">
    <name type="scientific">Polarella glacialis</name>
    <name type="common">Dinoflagellate</name>
    <dbReference type="NCBI Taxonomy" id="89957"/>
    <lineage>
        <taxon>Eukaryota</taxon>
        <taxon>Sar</taxon>
        <taxon>Alveolata</taxon>
        <taxon>Dinophyceae</taxon>
        <taxon>Suessiales</taxon>
        <taxon>Suessiaceae</taxon>
        <taxon>Polarella</taxon>
    </lineage>
</organism>